<dbReference type="PANTHER" id="PTHR48079">
    <property type="entry name" value="PROTEIN YEEZ"/>
    <property type="match status" value="1"/>
</dbReference>
<dbReference type="PANTHER" id="PTHR48079:SF6">
    <property type="entry name" value="NAD(P)-BINDING DOMAIN-CONTAINING PROTEIN-RELATED"/>
    <property type="match status" value="1"/>
</dbReference>
<evidence type="ECO:0000313" key="2">
    <source>
        <dbReference type="EMBL" id="MDR6224693.1"/>
    </source>
</evidence>
<dbReference type="InterPro" id="IPR001509">
    <property type="entry name" value="Epimerase_deHydtase"/>
</dbReference>
<dbReference type="RefSeq" id="WP_309862230.1">
    <property type="nucleotide sequence ID" value="NZ_JAVDQG010000001.1"/>
</dbReference>
<dbReference type="InterPro" id="IPR036291">
    <property type="entry name" value="NAD(P)-bd_dom_sf"/>
</dbReference>
<gene>
    <name evidence="2" type="ORF">JOE21_000681</name>
</gene>
<comment type="caution">
    <text evidence="2">The sequence shown here is derived from an EMBL/GenBank/DDBJ whole genome shotgun (WGS) entry which is preliminary data.</text>
</comment>
<evidence type="ECO:0000313" key="3">
    <source>
        <dbReference type="Proteomes" id="UP001185012"/>
    </source>
</evidence>
<reference evidence="2 3" key="1">
    <citation type="submission" date="2023-07" db="EMBL/GenBank/DDBJ databases">
        <title>Genomic Encyclopedia of Type Strains, Phase IV (KMG-IV): sequencing the most valuable type-strain genomes for metagenomic binning, comparative biology and taxonomic classification.</title>
        <authorList>
            <person name="Goeker M."/>
        </authorList>
    </citation>
    <scope>NUCLEOTIDE SEQUENCE [LARGE SCALE GENOMIC DNA]</scope>
    <source>
        <strain evidence="2 3">DSM 45903</strain>
    </source>
</reference>
<organism evidence="2 3">
    <name type="scientific">Desmospora profundinema</name>
    <dbReference type="NCBI Taxonomy" id="1571184"/>
    <lineage>
        <taxon>Bacteria</taxon>
        <taxon>Bacillati</taxon>
        <taxon>Bacillota</taxon>
        <taxon>Bacilli</taxon>
        <taxon>Bacillales</taxon>
        <taxon>Thermoactinomycetaceae</taxon>
        <taxon>Desmospora</taxon>
    </lineage>
</organism>
<dbReference type="Pfam" id="PF01370">
    <property type="entry name" value="Epimerase"/>
    <property type="match status" value="1"/>
</dbReference>
<feature type="domain" description="NAD-dependent epimerase/dehydratase" evidence="1">
    <location>
        <begin position="3"/>
        <end position="216"/>
    </location>
</feature>
<accession>A0ABU1IIW4</accession>
<name>A0ABU1IIW4_9BACL</name>
<protein>
    <submittedName>
        <fullName evidence="2">Dihydroflavonol-4-reductase</fullName>
        <ecNumber evidence="2">1.1.1.219</ecNumber>
    </submittedName>
</protein>
<dbReference type="InterPro" id="IPR051783">
    <property type="entry name" value="NAD(P)-dependent_oxidoreduct"/>
</dbReference>
<keyword evidence="2" id="KW-0560">Oxidoreductase</keyword>
<keyword evidence="3" id="KW-1185">Reference proteome</keyword>
<sequence>MRVLVTGGTGFLGRYLVQALVEKGWEVTVLYRSEEKLRRLPREVRPIRGDVRDAETIRGCARGMEAIFHLAGEVAWGRRLRRRIREGHETGTRHLVEEAKRTGVSRFILTSSAAAIGFSDDGTPLGESAPFNGDRLSIGYAIAKRKAEEVVLREAETGFPGWCVNPSVILGPRSPSFLRRVAQGRLRMTPAGGVNFVDVRDVVAGHLLALEKGEAGTRTILAGTNLPLEEAFKRIQRIAGKEEEVRTLSRSAARLISVAAEAASWVNGRDAALAWDMATLAGRLAYYDASRAKQKWGWHTRPLNETLRWAFASDQTTSS</sequence>
<proteinExistence type="predicted"/>
<dbReference type="Gene3D" id="3.40.50.720">
    <property type="entry name" value="NAD(P)-binding Rossmann-like Domain"/>
    <property type="match status" value="1"/>
</dbReference>
<dbReference type="EC" id="1.1.1.219" evidence="2"/>
<dbReference type="GO" id="GO:0045552">
    <property type="term" value="F:dihydroflavanol 4-reductase activity"/>
    <property type="evidence" value="ECO:0007669"/>
    <property type="project" value="UniProtKB-EC"/>
</dbReference>
<dbReference type="Proteomes" id="UP001185012">
    <property type="component" value="Unassembled WGS sequence"/>
</dbReference>
<dbReference type="EMBL" id="JAVDQG010000001">
    <property type="protein sequence ID" value="MDR6224693.1"/>
    <property type="molecule type" value="Genomic_DNA"/>
</dbReference>
<evidence type="ECO:0000259" key="1">
    <source>
        <dbReference type="Pfam" id="PF01370"/>
    </source>
</evidence>
<dbReference type="SUPFAM" id="SSF51735">
    <property type="entry name" value="NAD(P)-binding Rossmann-fold domains"/>
    <property type="match status" value="1"/>
</dbReference>